<dbReference type="AlphaFoldDB" id="A0A5N0EK91"/>
<evidence type="ECO:0000259" key="3">
    <source>
        <dbReference type="PROSITE" id="PS01124"/>
    </source>
</evidence>
<organism evidence="4 5">
    <name type="scientific">Nocardia colli</name>
    <dbReference type="NCBI Taxonomy" id="2545717"/>
    <lineage>
        <taxon>Bacteria</taxon>
        <taxon>Bacillati</taxon>
        <taxon>Actinomycetota</taxon>
        <taxon>Actinomycetes</taxon>
        <taxon>Mycobacteriales</taxon>
        <taxon>Nocardiaceae</taxon>
        <taxon>Nocardia</taxon>
    </lineage>
</organism>
<dbReference type="InterPro" id="IPR029062">
    <property type="entry name" value="Class_I_gatase-like"/>
</dbReference>
<protein>
    <submittedName>
        <fullName evidence="4">Helix-turn-helix domain-containing protein</fullName>
    </submittedName>
</protein>
<proteinExistence type="predicted"/>
<sequence length="313" mass="33300">MDVANRLGADPQYRVRLATPGGHDISTQSGLVLRGEVCLERLTGPLDTLIVVGGFGSRIAADSARTVGHIRRLAAASTRVASVCTGAEILAAAGLLDGKRITTHWIFADWLAARYPAVTVDAGPIYIRQQDVTTAAGVTSAFDLALAFIEDDHGAEIARQIARAQVTYLHRPGNQAQMSMFVAPPPADHDLVRRAVTFINSRLDQDLSASVLAAEIGVSERHLTRLFVAELGHTPGRFVRRSRTEAAAQLLAGTRLPIAGIATRCGFGSAETLRQAFVDRYGTSPSRFRVAYAATDDQDSAGIGSSVKPKATS</sequence>
<dbReference type="OrthoDB" id="4350011at2"/>
<evidence type="ECO:0000256" key="2">
    <source>
        <dbReference type="ARBA" id="ARBA00023163"/>
    </source>
</evidence>
<dbReference type="CDD" id="cd03137">
    <property type="entry name" value="GATase1_AraC_1"/>
    <property type="match status" value="1"/>
</dbReference>
<keyword evidence="5" id="KW-1185">Reference proteome</keyword>
<feature type="domain" description="HTH araC/xylS-type" evidence="3">
    <location>
        <begin position="193"/>
        <end position="291"/>
    </location>
</feature>
<dbReference type="SUPFAM" id="SSF46689">
    <property type="entry name" value="Homeodomain-like"/>
    <property type="match status" value="2"/>
</dbReference>
<dbReference type="SMART" id="SM00342">
    <property type="entry name" value="HTH_ARAC"/>
    <property type="match status" value="1"/>
</dbReference>
<dbReference type="EMBL" id="VXLC01000003">
    <property type="protein sequence ID" value="KAA8889662.1"/>
    <property type="molecule type" value="Genomic_DNA"/>
</dbReference>
<dbReference type="Pfam" id="PF12833">
    <property type="entry name" value="HTH_18"/>
    <property type="match status" value="1"/>
</dbReference>
<gene>
    <name evidence="4" type="ORF">F3087_10115</name>
</gene>
<dbReference type="PROSITE" id="PS01124">
    <property type="entry name" value="HTH_ARAC_FAMILY_2"/>
    <property type="match status" value="1"/>
</dbReference>
<evidence type="ECO:0000256" key="1">
    <source>
        <dbReference type="ARBA" id="ARBA00023015"/>
    </source>
</evidence>
<evidence type="ECO:0000313" key="5">
    <source>
        <dbReference type="Proteomes" id="UP000323876"/>
    </source>
</evidence>
<dbReference type="Proteomes" id="UP000323876">
    <property type="component" value="Unassembled WGS sequence"/>
</dbReference>
<dbReference type="Gene3D" id="1.10.10.60">
    <property type="entry name" value="Homeodomain-like"/>
    <property type="match status" value="1"/>
</dbReference>
<dbReference type="InterPro" id="IPR009057">
    <property type="entry name" value="Homeodomain-like_sf"/>
</dbReference>
<keyword evidence="1" id="KW-0805">Transcription regulation</keyword>
<name>A0A5N0EK91_9NOCA</name>
<dbReference type="GO" id="GO:0043565">
    <property type="term" value="F:sequence-specific DNA binding"/>
    <property type="evidence" value="ECO:0007669"/>
    <property type="project" value="InterPro"/>
</dbReference>
<comment type="caution">
    <text evidence="4">The sequence shown here is derived from an EMBL/GenBank/DDBJ whole genome shotgun (WGS) entry which is preliminary data.</text>
</comment>
<reference evidence="4 5" key="1">
    <citation type="submission" date="2019-09" db="EMBL/GenBank/DDBJ databases">
        <authorList>
            <person name="Wang X."/>
        </authorList>
    </citation>
    <scope>NUCLEOTIDE SEQUENCE [LARGE SCALE GENOMIC DNA]</scope>
    <source>
        <strain evidence="4 5">CICC 11023</strain>
    </source>
</reference>
<keyword evidence="2" id="KW-0804">Transcription</keyword>
<dbReference type="InterPro" id="IPR052158">
    <property type="entry name" value="INH-QAR"/>
</dbReference>
<dbReference type="Gene3D" id="3.40.50.880">
    <property type="match status" value="1"/>
</dbReference>
<evidence type="ECO:0000313" key="4">
    <source>
        <dbReference type="EMBL" id="KAA8889662.1"/>
    </source>
</evidence>
<dbReference type="Pfam" id="PF01965">
    <property type="entry name" value="DJ-1_PfpI"/>
    <property type="match status" value="1"/>
</dbReference>
<dbReference type="SUPFAM" id="SSF52317">
    <property type="entry name" value="Class I glutamine amidotransferase-like"/>
    <property type="match status" value="1"/>
</dbReference>
<dbReference type="PANTHER" id="PTHR43130:SF3">
    <property type="entry name" value="HTH-TYPE TRANSCRIPTIONAL REGULATOR RV1931C"/>
    <property type="match status" value="1"/>
</dbReference>
<dbReference type="PANTHER" id="PTHR43130">
    <property type="entry name" value="ARAC-FAMILY TRANSCRIPTIONAL REGULATOR"/>
    <property type="match status" value="1"/>
</dbReference>
<dbReference type="InterPro" id="IPR018060">
    <property type="entry name" value="HTH_AraC"/>
</dbReference>
<dbReference type="InterPro" id="IPR002818">
    <property type="entry name" value="DJ-1/PfpI"/>
</dbReference>
<accession>A0A5N0EK91</accession>
<dbReference type="GO" id="GO:0003700">
    <property type="term" value="F:DNA-binding transcription factor activity"/>
    <property type="evidence" value="ECO:0007669"/>
    <property type="project" value="InterPro"/>
</dbReference>